<keyword evidence="1" id="KW-1133">Transmembrane helix</keyword>
<feature type="transmembrane region" description="Helical" evidence="1">
    <location>
        <begin position="131"/>
        <end position="153"/>
    </location>
</feature>
<organism evidence="2 3">
    <name type="scientific">Oopsacas minuta</name>
    <dbReference type="NCBI Taxonomy" id="111878"/>
    <lineage>
        <taxon>Eukaryota</taxon>
        <taxon>Metazoa</taxon>
        <taxon>Porifera</taxon>
        <taxon>Hexactinellida</taxon>
        <taxon>Hexasterophora</taxon>
        <taxon>Lyssacinosida</taxon>
        <taxon>Leucopsacidae</taxon>
        <taxon>Oopsacas</taxon>
    </lineage>
</organism>
<feature type="transmembrane region" description="Helical" evidence="1">
    <location>
        <begin position="7"/>
        <end position="40"/>
    </location>
</feature>
<gene>
    <name evidence="2" type="ORF">LOD99_13227</name>
</gene>
<keyword evidence="1" id="KW-0812">Transmembrane</keyword>
<comment type="caution">
    <text evidence="2">The sequence shown here is derived from an EMBL/GenBank/DDBJ whole genome shotgun (WGS) entry which is preliminary data.</text>
</comment>
<protein>
    <submittedName>
        <fullName evidence="2">Uncharacterized protein</fullName>
    </submittedName>
</protein>
<evidence type="ECO:0000256" key="1">
    <source>
        <dbReference type="SAM" id="Phobius"/>
    </source>
</evidence>
<dbReference type="EMBL" id="JAKMXF010000365">
    <property type="protein sequence ID" value="KAI6645972.1"/>
    <property type="molecule type" value="Genomic_DNA"/>
</dbReference>
<reference evidence="2 3" key="1">
    <citation type="journal article" date="2023" name="BMC Biol.">
        <title>The compact genome of the sponge Oopsacas minuta (Hexactinellida) is lacking key metazoan core genes.</title>
        <authorList>
            <person name="Santini S."/>
            <person name="Schenkelaars Q."/>
            <person name="Jourda C."/>
            <person name="Duchesne M."/>
            <person name="Belahbib H."/>
            <person name="Rocher C."/>
            <person name="Selva M."/>
            <person name="Riesgo A."/>
            <person name="Vervoort M."/>
            <person name="Leys S.P."/>
            <person name="Kodjabachian L."/>
            <person name="Le Bivic A."/>
            <person name="Borchiellini C."/>
            <person name="Claverie J.M."/>
            <person name="Renard E."/>
        </authorList>
    </citation>
    <scope>NUCLEOTIDE SEQUENCE [LARGE SCALE GENOMIC DNA]</scope>
    <source>
        <strain evidence="2">SPO-2</strain>
    </source>
</reference>
<feature type="transmembrane region" description="Helical" evidence="1">
    <location>
        <begin position="90"/>
        <end position="116"/>
    </location>
</feature>
<keyword evidence="1" id="KW-0472">Membrane</keyword>
<dbReference type="AlphaFoldDB" id="A0AAV7JB95"/>
<dbReference type="Proteomes" id="UP001165289">
    <property type="component" value="Unassembled WGS sequence"/>
</dbReference>
<evidence type="ECO:0000313" key="3">
    <source>
        <dbReference type="Proteomes" id="UP001165289"/>
    </source>
</evidence>
<accession>A0AAV7JB95</accession>
<feature type="transmembrane region" description="Helical" evidence="1">
    <location>
        <begin position="60"/>
        <end position="83"/>
    </location>
</feature>
<name>A0AAV7JB95_9METZ</name>
<sequence>MVSQKVIIVMGCVSITVHLMSGILLLFTATTGMSILSGLAVYNSMDIEVPGEFNFLGAEVVLTIIFYTLLIILAVMGSIFAMLDSKFHRAAIALLVTSQILIVIVMVLNIIAIGVFNTEKSRETFDVQKYYVLNILIVFYLAGVMVYDTVFIVMKMCSTRSDKVNN</sequence>
<proteinExistence type="predicted"/>
<evidence type="ECO:0000313" key="2">
    <source>
        <dbReference type="EMBL" id="KAI6645972.1"/>
    </source>
</evidence>
<keyword evidence="3" id="KW-1185">Reference proteome</keyword>